<sequence>MLLAIRQPFFLSLNPSMTFVGLLEGIGGFNGIMNPISQLTGGWLSDRKGRKRFVVIASLFVISAMIFFLIAGYTKLAFFLIPAMLFFGASAISWPSFDSIIAESVSEEKIAISYSIFMFAGVFPGIFAPFLGGKIADLFGYLPVFSLGIFIEILCLILIVLYLKETLFVKNKERSNFSQFLILLKDSFKIPKILRNFYIATIVDIFVWGLGSSILFGMLRKTFNFSVSQIGILTCMISISWAITQIPVGRLIEKFGCKIFLILSELIGVITMFGFLISTKYEHFLIFAFSWGMVASTWVPAMKTLVANSVDKTKRAEAIGKLSFFRGLFGFPAPFIGGILFDNFGFKIPILANLIGAFIAAILIYFLIHESPKGNLAYKTQ</sequence>
<keyword evidence="1" id="KW-0472">Membrane</keyword>
<evidence type="ECO:0000256" key="1">
    <source>
        <dbReference type="SAM" id="Phobius"/>
    </source>
</evidence>
<feature type="transmembrane region" description="Helical" evidence="1">
    <location>
        <begin position="109"/>
        <end position="132"/>
    </location>
</feature>
<feature type="transmembrane region" description="Helical" evidence="1">
    <location>
        <begin position="283"/>
        <end position="301"/>
    </location>
</feature>
<feature type="transmembrane region" description="Helical" evidence="1">
    <location>
        <begin position="12"/>
        <end position="32"/>
    </location>
</feature>
<feature type="transmembrane region" description="Helical" evidence="1">
    <location>
        <begin position="255"/>
        <end position="277"/>
    </location>
</feature>
<feature type="transmembrane region" description="Helical" evidence="1">
    <location>
        <begin position="197"/>
        <end position="219"/>
    </location>
</feature>
<accession>X0Z2A6</accession>
<dbReference type="InterPro" id="IPR052528">
    <property type="entry name" value="Sugar_transport-like"/>
</dbReference>
<feature type="transmembrane region" description="Helical" evidence="1">
    <location>
        <begin position="225"/>
        <end position="243"/>
    </location>
</feature>
<dbReference type="GO" id="GO:0022857">
    <property type="term" value="F:transmembrane transporter activity"/>
    <property type="evidence" value="ECO:0007669"/>
    <property type="project" value="InterPro"/>
</dbReference>
<dbReference type="InterPro" id="IPR036259">
    <property type="entry name" value="MFS_trans_sf"/>
</dbReference>
<dbReference type="PROSITE" id="PS50850">
    <property type="entry name" value="MFS"/>
    <property type="match status" value="1"/>
</dbReference>
<comment type="caution">
    <text evidence="3">The sequence shown here is derived from an EMBL/GenBank/DDBJ whole genome shotgun (WGS) entry which is preliminary data.</text>
</comment>
<feature type="transmembrane region" description="Helical" evidence="1">
    <location>
        <begin position="53"/>
        <end position="71"/>
    </location>
</feature>
<evidence type="ECO:0000259" key="2">
    <source>
        <dbReference type="PROSITE" id="PS50850"/>
    </source>
</evidence>
<dbReference type="SUPFAM" id="SSF103473">
    <property type="entry name" value="MFS general substrate transporter"/>
    <property type="match status" value="1"/>
</dbReference>
<dbReference type="Pfam" id="PF07690">
    <property type="entry name" value="MFS_1"/>
    <property type="match status" value="1"/>
</dbReference>
<feature type="transmembrane region" description="Helical" evidence="1">
    <location>
        <begin position="138"/>
        <end position="163"/>
    </location>
</feature>
<dbReference type="AlphaFoldDB" id="X0Z2A6"/>
<keyword evidence="1" id="KW-1133">Transmembrane helix</keyword>
<feature type="transmembrane region" description="Helical" evidence="1">
    <location>
        <begin position="322"/>
        <end position="341"/>
    </location>
</feature>
<feature type="transmembrane region" description="Helical" evidence="1">
    <location>
        <begin position="347"/>
        <end position="368"/>
    </location>
</feature>
<feature type="transmembrane region" description="Helical" evidence="1">
    <location>
        <begin position="77"/>
        <end position="97"/>
    </location>
</feature>
<organism evidence="3">
    <name type="scientific">marine sediment metagenome</name>
    <dbReference type="NCBI Taxonomy" id="412755"/>
    <lineage>
        <taxon>unclassified sequences</taxon>
        <taxon>metagenomes</taxon>
        <taxon>ecological metagenomes</taxon>
    </lineage>
</organism>
<evidence type="ECO:0000313" key="3">
    <source>
        <dbReference type="EMBL" id="GAG63099.1"/>
    </source>
</evidence>
<proteinExistence type="predicted"/>
<dbReference type="EMBL" id="BART01000064">
    <property type="protein sequence ID" value="GAG63099.1"/>
    <property type="molecule type" value="Genomic_DNA"/>
</dbReference>
<name>X0Z2A6_9ZZZZ</name>
<gene>
    <name evidence="3" type="ORF">S01H4_00459</name>
</gene>
<protein>
    <recommendedName>
        <fullName evidence="2">Major facilitator superfamily (MFS) profile domain-containing protein</fullName>
    </recommendedName>
</protein>
<dbReference type="PANTHER" id="PTHR23526">
    <property type="entry name" value="INTEGRAL MEMBRANE TRANSPORT PROTEIN-RELATED"/>
    <property type="match status" value="1"/>
</dbReference>
<dbReference type="Gene3D" id="1.20.1250.20">
    <property type="entry name" value="MFS general substrate transporter like domains"/>
    <property type="match status" value="2"/>
</dbReference>
<reference evidence="3" key="1">
    <citation type="journal article" date="2014" name="Front. Microbiol.">
        <title>High frequency of phylogenetically diverse reductive dehalogenase-homologous genes in deep subseafloor sedimentary metagenomes.</title>
        <authorList>
            <person name="Kawai M."/>
            <person name="Futagami T."/>
            <person name="Toyoda A."/>
            <person name="Takaki Y."/>
            <person name="Nishi S."/>
            <person name="Hori S."/>
            <person name="Arai W."/>
            <person name="Tsubouchi T."/>
            <person name="Morono Y."/>
            <person name="Uchiyama I."/>
            <person name="Ito T."/>
            <person name="Fujiyama A."/>
            <person name="Inagaki F."/>
            <person name="Takami H."/>
        </authorList>
    </citation>
    <scope>NUCLEOTIDE SEQUENCE</scope>
    <source>
        <strain evidence="3">Expedition CK06-06</strain>
    </source>
</reference>
<keyword evidence="1" id="KW-0812">Transmembrane</keyword>
<dbReference type="InterPro" id="IPR011701">
    <property type="entry name" value="MFS"/>
</dbReference>
<feature type="domain" description="Major facilitator superfamily (MFS) profile" evidence="2">
    <location>
        <begin position="1"/>
        <end position="372"/>
    </location>
</feature>
<dbReference type="PANTHER" id="PTHR23526:SF2">
    <property type="entry name" value="MAJOR FACILITATOR SUPERFAMILY (MFS) PROFILE DOMAIN-CONTAINING PROTEIN"/>
    <property type="match status" value="1"/>
</dbReference>
<dbReference type="InterPro" id="IPR020846">
    <property type="entry name" value="MFS_dom"/>
</dbReference>